<gene>
    <name evidence="14" type="ordered locus">Astex_2896</name>
</gene>
<organism evidence="14 15">
    <name type="scientific">Asticcacaulis excentricus (strain ATCC 15261 / DSM 4724 / KCTC 12464 / NCIMB 9791 / VKM B-1370 / CB 48)</name>
    <dbReference type="NCBI Taxonomy" id="573065"/>
    <lineage>
        <taxon>Bacteria</taxon>
        <taxon>Pseudomonadati</taxon>
        <taxon>Pseudomonadota</taxon>
        <taxon>Alphaproteobacteria</taxon>
        <taxon>Caulobacterales</taxon>
        <taxon>Caulobacteraceae</taxon>
        <taxon>Asticcacaulis</taxon>
    </lineage>
</organism>
<dbReference type="Pfam" id="PF03840">
    <property type="entry name" value="SecG"/>
    <property type="match status" value="1"/>
</dbReference>
<keyword evidence="10 12" id="KW-0472">Membrane</keyword>
<dbReference type="GO" id="GO:0005886">
    <property type="term" value="C:plasma membrane"/>
    <property type="evidence" value="ECO:0007669"/>
    <property type="project" value="UniProtKB-SubCell"/>
</dbReference>
<keyword evidence="7 12" id="KW-0653">Protein transport</keyword>
<evidence type="ECO:0000256" key="4">
    <source>
        <dbReference type="ARBA" id="ARBA00022448"/>
    </source>
</evidence>
<feature type="region of interest" description="Disordered" evidence="13">
    <location>
        <begin position="113"/>
        <end position="180"/>
    </location>
</feature>
<evidence type="ECO:0000256" key="12">
    <source>
        <dbReference type="RuleBase" id="RU365087"/>
    </source>
</evidence>
<reference evidence="15" key="1">
    <citation type="submission" date="2010-12" db="EMBL/GenBank/DDBJ databases">
        <title>Complete sequence of chromosome 2 of Asticcacaulis excentricus CB 48.</title>
        <authorList>
            <consortium name="US DOE Joint Genome Institute"/>
            <person name="Lucas S."/>
            <person name="Copeland A."/>
            <person name="Lapidus A."/>
            <person name="Cheng J.-F."/>
            <person name="Bruce D."/>
            <person name="Goodwin L."/>
            <person name="Pitluck S."/>
            <person name="Teshima H."/>
            <person name="Davenport K."/>
            <person name="Detter J.C."/>
            <person name="Han C."/>
            <person name="Tapia R."/>
            <person name="Land M."/>
            <person name="Hauser L."/>
            <person name="Jeffries C."/>
            <person name="Kyrpides N."/>
            <person name="Ivanova N."/>
            <person name="Ovchinnikova G."/>
            <person name="Brun Y.V."/>
            <person name="Woyke T."/>
        </authorList>
    </citation>
    <scope>NUCLEOTIDE SEQUENCE [LARGE SCALE GENOMIC DNA]</scope>
    <source>
        <strain evidence="15">ATCC 15261 / DSM 4724 / KCTC 12464 / NCIMB 9791 / VKM B-1370 / CB 48</strain>
    </source>
</reference>
<evidence type="ECO:0000256" key="11">
    <source>
        <dbReference type="ARBA" id="ARBA00025182"/>
    </source>
</evidence>
<evidence type="ECO:0000256" key="9">
    <source>
        <dbReference type="ARBA" id="ARBA00023010"/>
    </source>
</evidence>
<keyword evidence="8 12" id="KW-1133">Transmembrane helix</keyword>
<dbReference type="NCBIfam" id="TIGR00810">
    <property type="entry name" value="secG"/>
    <property type="match status" value="1"/>
</dbReference>
<evidence type="ECO:0000256" key="13">
    <source>
        <dbReference type="SAM" id="MobiDB-lite"/>
    </source>
</evidence>
<protein>
    <recommendedName>
        <fullName evidence="3 12">Protein-export membrane protein SecG</fullName>
    </recommendedName>
</protein>
<keyword evidence="5 12" id="KW-1003">Cell membrane</keyword>
<dbReference type="GO" id="GO:0065002">
    <property type="term" value="P:intracellular protein transmembrane transport"/>
    <property type="evidence" value="ECO:0007669"/>
    <property type="project" value="TreeGrafter"/>
</dbReference>
<evidence type="ECO:0000256" key="1">
    <source>
        <dbReference type="ARBA" id="ARBA00004651"/>
    </source>
</evidence>
<dbReference type="PANTHER" id="PTHR34182">
    <property type="entry name" value="PROTEIN-EXPORT MEMBRANE PROTEIN SECG"/>
    <property type="match status" value="1"/>
</dbReference>
<dbReference type="PRINTS" id="PR01651">
    <property type="entry name" value="SECGEXPORT"/>
</dbReference>
<sequence>MLFVILLSIQILIGIALVGLILVQRSEGGALGMGGGPSGFMSARGAGNFLTKATSILAFLFFANCIALTVVSNLDRRGTSVVDQVGADNVKLNEAQASAAAAAAAQNAQQSTGAASSSAAPSLTDLPSPTSAAPSLSTLGAPASSAASSSAARPAAKPAAQPAKPAATSSSSAASSSASN</sequence>
<evidence type="ECO:0000256" key="8">
    <source>
        <dbReference type="ARBA" id="ARBA00022989"/>
    </source>
</evidence>
<dbReference type="GO" id="GO:0009306">
    <property type="term" value="P:protein secretion"/>
    <property type="evidence" value="ECO:0007669"/>
    <property type="project" value="UniProtKB-UniRule"/>
</dbReference>
<dbReference type="GO" id="GO:0015450">
    <property type="term" value="F:protein-transporting ATPase activity"/>
    <property type="evidence" value="ECO:0007669"/>
    <property type="project" value="UniProtKB-UniRule"/>
</dbReference>
<proteinExistence type="inferred from homology"/>
<dbReference type="EMBL" id="CP002396">
    <property type="protein sequence ID" value="ADU14533.1"/>
    <property type="molecule type" value="Genomic_DNA"/>
</dbReference>
<dbReference type="OrthoDB" id="7392242at2"/>
<dbReference type="PANTHER" id="PTHR34182:SF1">
    <property type="entry name" value="PROTEIN-EXPORT MEMBRANE PROTEIN SECG"/>
    <property type="match status" value="1"/>
</dbReference>
<comment type="subcellular location">
    <subcellularLocation>
        <location evidence="1 12">Cell membrane</location>
        <topology evidence="1 12">Multi-pass membrane protein</topology>
    </subcellularLocation>
</comment>
<dbReference type="KEGG" id="aex:Astex_2896"/>
<dbReference type="RefSeq" id="WP_013480357.1">
    <property type="nucleotide sequence ID" value="NC_014817.1"/>
</dbReference>
<evidence type="ECO:0000256" key="2">
    <source>
        <dbReference type="ARBA" id="ARBA00008445"/>
    </source>
</evidence>
<keyword evidence="9 12" id="KW-0811">Translocation</keyword>
<comment type="function">
    <text evidence="11 12">Involved in protein export. Participates in an early event of protein translocation.</text>
</comment>
<keyword evidence="15" id="KW-1185">Reference proteome</keyword>
<evidence type="ECO:0000313" key="15">
    <source>
        <dbReference type="Proteomes" id="UP000001492"/>
    </source>
</evidence>
<accession>E8RSR2</accession>
<dbReference type="Proteomes" id="UP000001492">
    <property type="component" value="Chromosome 2"/>
</dbReference>
<name>E8RSR2_ASTEC</name>
<comment type="similarity">
    <text evidence="2 12">Belongs to the SecG family.</text>
</comment>
<dbReference type="eggNOG" id="COG1314">
    <property type="taxonomic scope" value="Bacteria"/>
</dbReference>
<feature type="transmembrane region" description="Helical" evidence="12">
    <location>
        <begin position="49"/>
        <end position="71"/>
    </location>
</feature>
<dbReference type="AlphaFoldDB" id="E8RSR2"/>
<evidence type="ECO:0000313" key="14">
    <source>
        <dbReference type="EMBL" id="ADU14533.1"/>
    </source>
</evidence>
<dbReference type="STRING" id="573065.Astex_2896"/>
<dbReference type="GO" id="GO:0043952">
    <property type="term" value="P:protein transport by the Sec complex"/>
    <property type="evidence" value="ECO:0007669"/>
    <property type="project" value="TreeGrafter"/>
</dbReference>
<evidence type="ECO:0000256" key="6">
    <source>
        <dbReference type="ARBA" id="ARBA00022692"/>
    </source>
</evidence>
<evidence type="ECO:0000256" key="7">
    <source>
        <dbReference type="ARBA" id="ARBA00022927"/>
    </source>
</evidence>
<comment type="caution">
    <text evidence="12">Lacks conserved residue(s) required for the propagation of feature annotation.</text>
</comment>
<keyword evidence="4 12" id="KW-0813">Transport</keyword>
<keyword evidence="6 12" id="KW-0812">Transmembrane</keyword>
<evidence type="ECO:0000256" key="5">
    <source>
        <dbReference type="ARBA" id="ARBA00022475"/>
    </source>
</evidence>
<dbReference type="HOGENOM" id="CLU_094156_5_1_5"/>
<evidence type="ECO:0000256" key="3">
    <source>
        <dbReference type="ARBA" id="ARBA00017876"/>
    </source>
</evidence>
<dbReference type="InterPro" id="IPR004692">
    <property type="entry name" value="SecG"/>
</dbReference>
<evidence type="ECO:0000256" key="10">
    <source>
        <dbReference type="ARBA" id="ARBA00023136"/>
    </source>
</evidence>